<comment type="caution">
    <text evidence="1">The sequence shown here is derived from an EMBL/GenBank/DDBJ whole genome shotgun (WGS) entry which is preliminary data.</text>
</comment>
<organism evidence="1 2">
    <name type="scientific">Etheostoma spectabile</name>
    <name type="common">orangethroat darter</name>
    <dbReference type="NCBI Taxonomy" id="54343"/>
    <lineage>
        <taxon>Eukaryota</taxon>
        <taxon>Metazoa</taxon>
        <taxon>Chordata</taxon>
        <taxon>Craniata</taxon>
        <taxon>Vertebrata</taxon>
        <taxon>Euteleostomi</taxon>
        <taxon>Actinopterygii</taxon>
        <taxon>Neopterygii</taxon>
        <taxon>Teleostei</taxon>
        <taxon>Neoteleostei</taxon>
        <taxon>Acanthomorphata</taxon>
        <taxon>Eupercaria</taxon>
        <taxon>Perciformes</taxon>
        <taxon>Percoidei</taxon>
        <taxon>Percidae</taxon>
        <taxon>Etheostomatinae</taxon>
        <taxon>Etheostoma</taxon>
    </lineage>
</organism>
<name>A0A5J5CVP0_9PERO</name>
<dbReference type="AlphaFoldDB" id="A0A5J5CVP0"/>
<dbReference type="Proteomes" id="UP000327493">
    <property type="component" value="Chromosome 15"/>
</dbReference>
<keyword evidence="2" id="KW-1185">Reference proteome</keyword>
<proteinExistence type="predicted"/>
<gene>
    <name evidence="1" type="ORF">FQN60_003903</name>
</gene>
<accession>A0A5J5CVP0</accession>
<protein>
    <submittedName>
        <fullName evidence="1">Uncharacterized protein</fullName>
    </submittedName>
</protein>
<dbReference type="EMBL" id="VOFY01000015">
    <property type="protein sequence ID" value="KAA8585209.1"/>
    <property type="molecule type" value="Genomic_DNA"/>
</dbReference>
<evidence type="ECO:0000313" key="2">
    <source>
        <dbReference type="Proteomes" id="UP000327493"/>
    </source>
</evidence>
<reference evidence="1 2" key="1">
    <citation type="submission" date="2019-08" db="EMBL/GenBank/DDBJ databases">
        <title>A chromosome-level genome assembly, high-density linkage maps, and genome scans reveal the genomic architecture of hybrid incompatibilities underlying speciation via character displacement in darters (Percidae: Etheostominae).</title>
        <authorList>
            <person name="Moran R.L."/>
            <person name="Catchen J.M."/>
            <person name="Fuller R.C."/>
        </authorList>
    </citation>
    <scope>NUCLEOTIDE SEQUENCE [LARGE SCALE GENOMIC DNA]</scope>
    <source>
        <strain evidence="1">EspeVRDwgs_2016</strain>
        <tissue evidence="1">Muscle</tissue>
    </source>
</reference>
<sequence>MKLPWDGLAFIIQEGTVLLLRQGGHHAKHPLHTLRRINVRLVVGNTQDAAGKKAYECKASIEPKSEEMLTTAALLMDIPGIPLAFTASRSSVLTVYLSLSQMGAVLRIKPVALWDPGAALPAVTLTGYQREGVWSDQALSSCLSERLNRVSLCWLILSAALPAPPLAPLEPRPPFLLSRRAHCMLFLLSSGWSEEWEEVVTGSEEVELRVKHPVQRALD</sequence>
<evidence type="ECO:0000313" key="1">
    <source>
        <dbReference type="EMBL" id="KAA8585209.1"/>
    </source>
</evidence>